<dbReference type="Gene3D" id="1.10.287.560">
    <property type="entry name" value="Histidine kinase CheA-like, homodimeric domain"/>
    <property type="match status" value="1"/>
</dbReference>
<protein>
    <recommendedName>
        <fullName evidence="3">Chemotaxis protein CheA</fullName>
        <ecNumber evidence="2">2.7.13.3</ecNumber>
    </recommendedName>
</protein>
<dbReference type="FunFam" id="3.30.565.10:FF:000016">
    <property type="entry name" value="Chemotaxis protein CheA, putative"/>
    <property type="match status" value="1"/>
</dbReference>
<dbReference type="Pfam" id="PF01584">
    <property type="entry name" value="CheW"/>
    <property type="match status" value="1"/>
</dbReference>
<evidence type="ECO:0000256" key="9">
    <source>
        <dbReference type="PROSITE-ProRule" id="PRU00110"/>
    </source>
</evidence>
<keyword evidence="15" id="KW-1185">Reference proteome</keyword>
<feature type="region of interest" description="Disordered" evidence="10">
    <location>
        <begin position="353"/>
        <end position="394"/>
    </location>
</feature>
<evidence type="ECO:0000259" key="12">
    <source>
        <dbReference type="PROSITE" id="PS50851"/>
    </source>
</evidence>
<dbReference type="PROSITE" id="PS50851">
    <property type="entry name" value="CHEW"/>
    <property type="match status" value="1"/>
</dbReference>
<comment type="function">
    <text evidence="8">Involved in the transmission of sensory signals from the chemoreceptors to the flagellar motors. CheA is autophosphorylated; it can transfer its phosphate group to either CheB or CheY.</text>
</comment>
<dbReference type="SMART" id="SM00073">
    <property type="entry name" value="HPT"/>
    <property type="match status" value="1"/>
</dbReference>
<dbReference type="InterPro" id="IPR036890">
    <property type="entry name" value="HATPase_C_sf"/>
</dbReference>
<reference evidence="14 15" key="1">
    <citation type="submission" date="2019-09" db="EMBL/GenBank/DDBJ databases">
        <title>Genome sequence of Roseospira marina, one of the more divergent members of the non-sulfur purple photosynthetic bacterial family, the Rhodospirillaceae.</title>
        <authorList>
            <person name="Meyer T."/>
            <person name="Kyndt J."/>
        </authorList>
    </citation>
    <scope>NUCLEOTIDE SEQUENCE [LARGE SCALE GENOMIC DNA]</scope>
    <source>
        <strain evidence="14 15">DSM 15113</strain>
    </source>
</reference>
<dbReference type="Gene3D" id="3.30.565.10">
    <property type="entry name" value="Histidine kinase-like ATPase, C-terminal domain"/>
    <property type="match status" value="1"/>
</dbReference>
<dbReference type="Pfam" id="PF02518">
    <property type="entry name" value="HATPase_c"/>
    <property type="match status" value="1"/>
</dbReference>
<dbReference type="PROSITE" id="PS50109">
    <property type="entry name" value="HIS_KIN"/>
    <property type="match status" value="1"/>
</dbReference>
<dbReference type="EMBL" id="VWPJ01000030">
    <property type="protein sequence ID" value="KAA5603812.1"/>
    <property type="molecule type" value="Genomic_DNA"/>
</dbReference>
<evidence type="ECO:0000313" key="15">
    <source>
        <dbReference type="Proteomes" id="UP000324065"/>
    </source>
</evidence>
<keyword evidence="5" id="KW-0808">Transferase</keyword>
<dbReference type="Pfam" id="PF02895">
    <property type="entry name" value="H-kinase_dim"/>
    <property type="match status" value="1"/>
</dbReference>
<feature type="compositionally biased region" description="Low complexity" evidence="10">
    <location>
        <begin position="257"/>
        <end position="269"/>
    </location>
</feature>
<dbReference type="InterPro" id="IPR036061">
    <property type="entry name" value="CheW-like_dom_sf"/>
</dbReference>
<dbReference type="InterPro" id="IPR036097">
    <property type="entry name" value="HisK_dim/P_sf"/>
</dbReference>
<evidence type="ECO:0000256" key="4">
    <source>
        <dbReference type="ARBA" id="ARBA00022553"/>
    </source>
</evidence>
<organism evidence="14 15">
    <name type="scientific">Roseospira marina</name>
    <dbReference type="NCBI Taxonomy" id="140057"/>
    <lineage>
        <taxon>Bacteria</taxon>
        <taxon>Pseudomonadati</taxon>
        <taxon>Pseudomonadota</taxon>
        <taxon>Alphaproteobacteria</taxon>
        <taxon>Rhodospirillales</taxon>
        <taxon>Rhodospirillaceae</taxon>
        <taxon>Roseospira</taxon>
    </lineage>
</organism>
<dbReference type="InterPro" id="IPR004105">
    <property type="entry name" value="CheA-like_dim"/>
</dbReference>
<evidence type="ECO:0000259" key="11">
    <source>
        <dbReference type="PROSITE" id="PS50109"/>
    </source>
</evidence>
<name>A0A5M6I6T3_9PROT</name>
<dbReference type="AlphaFoldDB" id="A0A5M6I6T3"/>
<evidence type="ECO:0000256" key="3">
    <source>
        <dbReference type="ARBA" id="ARBA00021495"/>
    </source>
</evidence>
<feature type="domain" description="Histidine kinase" evidence="11">
    <location>
        <begin position="405"/>
        <end position="650"/>
    </location>
</feature>
<gene>
    <name evidence="14" type="ORF">F1188_19020</name>
</gene>
<feature type="compositionally biased region" description="Basic and acidic residues" evidence="10">
    <location>
        <begin position="382"/>
        <end position="392"/>
    </location>
</feature>
<feature type="region of interest" description="Disordered" evidence="10">
    <location>
        <begin position="248"/>
        <end position="274"/>
    </location>
</feature>
<comment type="caution">
    <text evidence="14">The sequence shown here is derived from an EMBL/GenBank/DDBJ whole genome shotgun (WGS) entry which is preliminary data.</text>
</comment>
<accession>A0A5M6I6T3</accession>
<evidence type="ECO:0000256" key="5">
    <source>
        <dbReference type="ARBA" id="ARBA00022679"/>
    </source>
</evidence>
<dbReference type="CDD" id="cd16916">
    <property type="entry name" value="HATPase_CheA-like"/>
    <property type="match status" value="1"/>
</dbReference>
<sequence>MKPLDAQFISEARDLLEQIGDGLLRLERDPGNPETVRDLFRPVHTLKGASGIFEDLAPMTRVLHAGEDVLDRVRDGQMALRPDHADLFLEVFDQILEWIEAYESAGGLPDGADAAATHYAAALRALLPADAAAGENDDIGGVPTAQTTPPDWWTALDPPDRPPVAGVAVTYRPAPDVFFQGDDPLRTVQTAPGVLWSAVVPVTPWPALADLDPFVANLEFRVISDAGVVALAEHFHYVADQVTLAPVDGPADGGGEAADAAEAPSSDAPAPGPRITLPESVHAVMQELAAGLFTPGADAAVDGRIASSRRILEGLARHAALEEAQLPEAVDAALEARDPARLAKTLTDLLSRAVPDSASKSGPDADTGGPRSGPPLPAPGRPTDRTGAEAVRKGTAIKVDQERLDGLMDMVGELVVVKNGLPFLARAAEEDHGNKRLSRQIRAQYEALNRVTNALQAAVMRMRMIPVGVVFSRFNRQVRDIARRLDKDIELVLIGEDTEADKTVVEDLADPLVHLIRNACDHGLERAEDRHAAGKPPRGRLTLSARSQDDHVLIELSDDGRGIDVARVRAKALERGLIDEERARTLTDREALNLVLLPGFSTAEAVSDLSGRGVGMDVVKAMVERRGGRLEITSAPGVGTTIRLAVPLSMALTRVMLFDVGGQQFGIPMAAISETRRIRPEEIHCVKDQECIVRRDRIVTLRRLTRMLGMPEVETAPNAVVTDPAVLMLDVDGRETGLVVDRFHEGMDLVVKPMEGILTIAPIYAGTALLGDGRVLPVFNAKELVRCL</sequence>
<evidence type="ECO:0000256" key="10">
    <source>
        <dbReference type="SAM" id="MobiDB-lite"/>
    </source>
</evidence>
<dbReference type="InterPro" id="IPR005467">
    <property type="entry name" value="His_kinase_dom"/>
</dbReference>
<proteinExistence type="predicted"/>
<dbReference type="OrthoDB" id="9803176at2"/>
<dbReference type="SMART" id="SM00260">
    <property type="entry name" value="CheW"/>
    <property type="match status" value="1"/>
</dbReference>
<dbReference type="PANTHER" id="PTHR43395:SF1">
    <property type="entry name" value="CHEMOTAXIS PROTEIN CHEA"/>
    <property type="match status" value="1"/>
</dbReference>
<dbReference type="RefSeq" id="WP_150064036.1">
    <property type="nucleotide sequence ID" value="NZ_JACHII010000028.1"/>
</dbReference>
<dbReference type="InterPro" id="IPR037006">
    <property type="entry name" value="CheA-like_homodim_sf"/>
</dbReference>
<evidence type="ECO:0000313" key="14">
    <source>
        <dbReference type="EMBL" id="KAA5603812.1"/>
    </source>
</evidence>
<dbReference type="SMART" id="SM00387">
    <property type="entry name" value="HATPase_c"/>
    <property type="match status" value="1"/>
</dbReference>
<dbReference type="PANTHER" id="PTHR43395">
    <property type="entry name" value="SENSOR HISTIDINE KINASE CHEA"/>
    <property type="match status" value="1"/>
</dbReference>
<dbReference type="GO" id="GO:0006935">
    <property type="term" value="P:chemotaxis"/>
    <property type="evidence" value="ECO:0007669"/>
    <property type="project" value="InterPro"/>
</dbReference>
<dbReference type="PRINTS" id="PR00344">
    <property type="entry name" value="BCTRLSENSOR"/>
</dbReference>
<dbReference type="Gene3D" id="1.20.120.160">
    <property type="entry name" value="HPT domain"/>
    <property type="match status" value="1"/>
</dbReference>
<dbReference type="SUPFAM" id="SSF50341">
    <property type="entry name" value="CheW-like"/>
    <property type="match status" value="1"/>
</dbReference>
<dbReference type="GO" id="GO:0005737">
    <property type="term" value="C:cytoplasm"/>
    <property type="evidence" value="ECO:0007669"/>
    <property type="project" value="InterPro"/>
</dbReference>
<dbReference type="InterPro" id="IPR003594">
    <property type="entry name" value="HATPase_dom"/>
</dbReference>
<evidence type="ECO:0000259" key="13">
    <source>
        <dbReference type="PROSITE" id="PS50894"/>
    </source>
</evidence>
<keyword evidence="6" id="KW-0418">Kinase</keyword>
<dbReference type="EC" id="2.7.13.3" evidence="2"/>
<keyword evidence="4 9" id="KW-0597">Phosphoprotein</keyword>
<dbReference type="InterPro" id="IPR002545">
    <property type="entry name" value="CheW-lke_dom"/>
</dbReference>
<feature type="domain" description="CheW-like" evidence="12">
    <location>
        <begin position="652"/>
        <end position="788"/>
    </location>
</feature>
<evidence type="ECO:0000256" key="2">
    <source>
        <dbReference type="ARBA" id="ARBA00012438"/>
    </source>
</evidence>
<keyword evidence="7" id="KW-0902">Two-component regulatory system</keyword>
<dbReference type="SUPFAM" id="SSF47384">
    <property type="entry name" value="Homodimeric domain of signal transducing histidine kinase"/>
    <property type="match status" value="1"/>
</dbReference>
<feature type="domain" description="HPt" evidence="13">
    <location>
        <begin position="1"/>
        <end position="102"/>
    </location>
</feature>
<evidence type="ECO:0000256" key="8">
    <source>
        <dbReference type="ARBA" id="ARBA00035100"/>
    </source>
</evidence>
<dbReference type="PROSITE" id="PS50894">
    <property type="entry name" value="HPT"/>
    <property type="match status" value="1"/>
</dbReference>
<dbReference type="SMART" id="SM01231">
    <property type="entry name" value="H-kinase_dim"/>
    <property type="match status" value="1"/>
</dbReference>
<dbReference type="InterPro" id="IPR036641">
    <property type="entry name" value="HPT_dom_sf"/>
</dbReference>
<dbReference type="InterPro" id="IPR051315">
    <property type="entry name" value="Bact_Chemotaxis_CheA"/>
</dbReference>
<dbReference type="InterPro" id="IPR008207">
    <property type="entry name" value="Sig_transdc_His_kin_Hpt_dom"/>
</dbReference>
<dbReference type="Proteomes" id="UP000324065">
    <property type="component" value="Unassembled WGS sequence"/>
</dbReference>
<evidence type="ECO:0000256" key="6">
    <source>
        <dbReference type="ARBA" id="ARBA00022777"/>
    </source>
</evidence>
<dbReference type="GO" id="GO:0000155">
    <property type="term" value="F:phosphorelay sensor kinase activity"/>
    <property type="evidence" value="ECO:0007669"/>
    <property type="project" value="InterPro"/>
</dbReference>
<dbReference type="Pfam" id="PF01627">
    <property type="entry name" value="Hpt"/>
    <property type="match status" value="1"/>
</dbReference>
<evidence type="ECO:0000256" key="7">
    <source>
        <dbReference type="ARBA" id="ARBA00023012"/>
    </source>
</evidence>
<dbReference type="CDD" id="cd00088">
    <property type="entry name" value="HPT"/>
    <property type="match status" value="1"/>
</dbReference>
<dbReference type="InterPro" id="IPR004358">
    <property type="entry name" value="Sig_transdc_His_kin-like_C"/>
</dbReference>
<feature type="modified residue" description="Phosphohistidine" evidence="9">
    <location>
        <position position="44"/>
    </location>
</feature>
<dbReference type="SUPFAM" id="SSF47226">
    <property type="entry name" value="Histidine-containing phosphotransfer domain, HPT domain"/>
    <property type="match status" value="1"/>
</dbReference>
<evidence type="ECO:0000256" key="1">
    <source>
        <dbReference type="ARBA" id="ARBA00000085"/>
    </source>
</evidence>
<dbReference type="Gene3D" id="2.30.30.40">
    <property type="entry name" value="SH3 Domains"/>
    <property type="match status" value="1"/>
</dbReference>
<comment type="catalytic activity">
    <reaction evidence="1">
        <text>ATP + protein L-histidine = ADP + protein N-phospho-L-histidine.</text>
        <dbReference type="EC" id="2.7.13.3"/>
    </reaction>
</comment>
<dbReference type="SUPFAM" id="SSF55874">
    <property type="entry name" value="ATPase domain of HSP90 chaperone/DNA topoisomerase II/histidine kinase"/>
    <property type="match status" value="1"/>
</dbReference>